<name>E6QX50_9ZZZZ</name>
<evidence type="ECO:0000313" key="1">
    <source>
        <dbReference type="EMBL" id="CBI11824.1"/>
    </source>
</evidence>
<reference evidence="1" key="1">
    <citation type="submission" date="2009-10" db="EMBL/GenBank/DDBJ databases">
        <title>Diversity of trophic interactions inside an arsenic-rich microbial ecosystem.</title>
        <authorList>
            <person name="Bertin P.N."/>
            <person name="Heinrich-Salmeron A."/>
            <person name="Pelletier E."/>
            <person name="Goulhen-Chollet F."/>
            <person name="Arsene-Ploetze F."/>
            <person name="Gallien S."/>
            <person name="Calteau A."/>
            <person name="Vallenet D."/>
            <person name="Casiot C."/>
            <person name="Chane-Woon-Ming B."/>
            <person name="Giloteaux L."/>
            <person name="Barakat M."/>
            <person name="Bonnefoy V."/>
            <person name="Bruneel O."/>
            <person name="Chandler M."/>
            <person name="Cleiss J."/>
            <person name="Duran R."/>
            <person name="Elbaz-Poulichet F."/>
            <person name="Fonknechten N."/>
            <person name="Lauga B."/>
            <person name="Mornico D."/>
            <person name="Ortet P."/>
            <person name="Schaeffer C."/>
            <person name="Siguier P."/>
            <person name="Alexander Thil Smith A."/>
            <person name="Van Dorsselaer A."/>
            <person name="Weissenbach J."/>
            <person name="Medigue C."/>
            <person name="Le Paslier D."/>
        </authorList>
    </citation>
    <scope>NUCLEOTIDE SEQUENCE</scope>
</reference>
<sequence length="28" mass="3074">MHTSMPIFGKVITFANYVPYKSIAQGGD</sequence>
<organism evidence="1">
    <name type="scientific">mine drainage metagenome</name>
    <dbReference type="NCBI Taxonomy" id="410659"/>
    <lineage>
        <taxon>unclassified sequences</taxon>
        <taxon>metagenomes</taxon>
        <taxon>ecological metagenomes</taxon>
    </lineage>
</organism>
<comment type="caution">
    <text evidence="1">The sequence shown here is derived from an EMBL/GenBank/DDBJ whole genome shotgun (WGS) entry which is preliminary data.</text>
</comment>
<dbReference type="EMBL" id="CABR01000170">
    <property type="protein sequence ID" value="CBI11824.1"/>
    <property type="molecule type" value="Genomic_DNA"/>
</dbReference>
<proteinExistence type="predicted"/>
<gene>
    <name evidence="1" type="ORF">CARN7_2671</name>
</gene>
<protein>
    <submittedName>
        <fullName evidence="1">Uncharacterized protein</fullName>
    </submittedName>
</protein>
<dbReference type="AlphaFoldDB" id="E6QX50"/>
<accession>E6QX50</accession>